<dbReference type="Pfam" id="PF21730">
    <property type="entry name" value="Vma22_CCDC115"/>
    <property type="match status" value="1"/>
</dbReference>
<evidence type="ECO:0000313" key="3">
    <source>
        <dbReference type="Proteomes" id="UP000290900"/>
    </source>
</evidence>
<dbReference type="Proteomes" id="UP000290900">
    <property type="component" value="Unassembled WGS sequence"/>
</dbReference>
<dbReference type="GO" id="GO:0051082">
    <property type="term" value="F:unfolded protein binding"/>
    <property type="evidence" value="ECO:0007669"/>
    <property type="project" value="TreeGrafter"/>
</dbReference>
<gene>
    <name evidence="2" type="ORF">BRENAR_LOCUS5123</name>
</gene>
<name>A0A448YU29_BRENA</name>
<keyword evidence="3" id="KW-1185">Reference proteome</keyword>
<dbReference type="InterPro" id="IPR040357">
    <property type="entry name" value="Vma22/CCDC115"/>
</dbReference>
<evidence type="ECO:0000313" key="2">
    <source>
        <dbReference type="EMBL" id="VEU24395.1"/>
    </source>
</evidence>
<dbReference type="EMBL" id="CAACVR010000076">
    <property type="protein sequence ID" value="VEU24395.1"/>
    <property type="molecule type" value="Genomic_DNA"/>
</dbReference>
<dbReference type="PANTHER" id="PTHR31996">
    <property type="entry name" value="COILED-COIL DOMAIN-CONTAINING PROTEIN 115"/>
    <property type="match status" value="1"/>
</dbReference>
<dbReference type="GO" id="GO:1990871">
    <property type="term" value="C:Vma12-Vma22 assembly complex"/>
    <property type="evidence" value="ECO:0007669"/>
    <property type="project" value="TreeGrafter"/>
</dbReference>
<dbReference type="GO" id="GO:0070072">
    <property type="term" value="P:vacuolar proton-transporting V-type ATPase complex assembly"/>
    <property type="evidence" value="ECO:0007669"/>
    <property type="project" value="InterPro"/>
</dbReference>
<dbReference type="PANTHER" id="PTHR31996:SF2">
    <property type="entry name" value="COILED-COIL DOMAIN-CONTAINING PROTEIN 115"/>
    <property type="match status" value="1"/>
</dbReference>
<protein>
    <recommendedName>
        <fullName evidence="1">Vacuolar ATPase assembly protein VMA22</fullName>
    </recommendedName>
</protein>
<accession>A0A448YU29</accession>
<sequence>MTASYDLLTKYEPASITLTRKQKASVRLVQLLDVYHTEYDELCSELKKASMDVTRANYIGTSNTAKIGKDFWDLRPRLATKTVCICENDEENTFNLVDVTPKEAITNKTDKEEQDVAADKSEEGLTKVQDYVSSETSVVNRKQNANKDVEKPLIMEEDETEVLEVKDPLKMFFGGMVPLPLRRAKKSTDSVLQKIVKLCQIRQELIALTKTLGE</sequence>
<dbReference type="AlphaFoldDB" id="A0A448YU29"/>
<reference evidence="2 3" key="1">
    <citation type="submission" date="2018-12" db="EMBL/GenBank/DDBJ databases">
        <authorList>
            <person name="Tiukova I."/>
            <person name="Dainat J."/>
        </authorList>
    </citation>
    <scope>NUCLEOTIDE SEQUENCE [LARGE SCALE GENOMIC DNA]</scope>
</reference>
<proteinExistence type="predicted"/>
<dbReference type="InParanoid" id="A0A448YU29"/>
<dbReference type="FunCoup" id="A0A448YU29">
    <property type="interactions" value="62"/>
</dbReference>
<dbReference type="OrthoDB" id="3997796at2759"/>
<evidence type="ECO:0000256" key="1">
    <source>
        <dbReference type="ARBA" id="ARBA00093634"/>
    </source>
</evidence>
<organism evidence="2 3">
    <name type="scientific">Brettanomyces naardenensis</name>
    <name type="common">Yeast</name>
    <dbReference type="NCBI Taxonomy" id="13370"/>
    <lineage>
        <taxon>Eukaryota</taxon>
        <taxon>Fungi</taxon>
        <taxon>Dikarya</taxon>
        <taxon>Ascomycota</taxon>
        <taxon>Saccharomycotina</taxon>
        <taxon>Pichiomycetes</taxon>
        <taxon>Pichiales</taxon>
        <taxon>Pichiaceae</taxon>
        <taxon>Brettanomyces</taxon>
    </lineage>
</organism>